<evidence type="ECO:0000313" key="2">
    <source>
        <dbReference type="Proteomes" id="UP000571324"/>
    </source>
</evidence>
<dbReference type="GO" id="GO:0015629">
    <property type="term" value="C:actin cytoskeleton"/>
    <property type="evidence" value="ECO:0007669"/>
    <property type="project" value="InterPro"/>
</dbReference>
<feature type="non-terminal residue" evidence="1">
    <location>
        <position position="1"/>
    </location>
</feature>
<comment type="caution">
    <text evidence="1">The sequence shown here is derived from an EMBL/GenBank/DDBJ whole genome shotgun (WGS) entry which is preliminary data.</text>
</comment>
<feature type="non-terminal residue" evidence="1">
    <location>
        <position position="402"/>
    </location>
</feature>
<protein>
    <submittedName>
        <fullName evidence="1">KPTN protein</fullName>
    </submittedName>
</protein>
<dbReference type="Proteomes" id="UP000571324">
    <property type="component" value="Unassembled WGS sequence"/>
</dbReference>
<dbReference type="EMBL" id="VZRL01002044">
    <property type="protein sequence ID" value="NWV20199.1"/>
    <property type="molecule type" value="Genomic_DNA"/>
</dbReference>
<dbReference type="GO" id="GO:0034198">
    <property type="term" value="P:cellular response to amino acid starvation"/>
    <property type="evidence" value="ECO:0007669"/>
    <property type="project" value="TreeGrafter"/>
</dbReference>
<evidence type="ECO:0000313" key="1">
    <source>
        <dbReference type="EMBL" id="NWV20199.1"/>
    </source>
</evidence>
<dbReference type="GO" id="GO:0140007">
    <property type="term" value="C:KICSTOR complex"/>
    <property type="evidence" value="ECO:0007669"/>
    <property type="project" value="TreeGrafter"/>
</dbReference>
<keyword evidence="2" id="KW-1185">Reference proteome</keyword>
<gene>
    <name evidence="1" type="primary">Kptn</name>
    <name evidence="1" type="ORF">ORISOL_R15373</name>
</gene>
<dbReference type="GO" id="GO:0030027">
    <property type="term" value="C:lamellipodium"/>
    <property type="evidence" value="ECO:0007669"/>
    <property type="project" value="TreeGrafter"/>
</dbReference>
<name>A0A7K6CZN3_9PASS</name>
<dbReference type="InterPro" id="IPR029982">
    <property type="entry name" value="Kptn"/>
</dbReference>
<dbReference type="PANTHER" id="PTHR15435:SF2">
    <property type="entry name" value="KICSTOR COMPLEX PROTEIN KAPTIN"/>
    <property type="match status" value="1"/>
</dbReference>
<organism evidence="1 2">
    <name type="scientific">Origma solitaria</name>
    <dbReference type="NCBI Taxonomy" id="720586"/>
    <lineage>
        <taxon>Eukaryota</taxon>
        <taxon>Metazoa</taxon>
        <taxon>Chordata</taxon>
        <taxon>Craniata</taxon>
        <taxon>Vertebrata</taxon>
        <taxon>Euteleostomi</taxon>
        <taxon>Archelosauria</taxon>
        <taxon>Archosauria</taxon>
        <taxon>Dinosauria</taxon>
        <taxon>Saurischia</taxon>
        <taxon>Theropoda</taxon>
        <taxon>Coelurosauria</taxon>
        <taxon>Aves</taxon>
        <taxon>Neognathae</taxon>
        <taxon>Neoaves</taxon>
        <taxon>Telluraves</taxon>
        <taxon>Australaves</taxon>
        <taxon>Passeriformes</taxon>
        <taxon>Meliphagoidea</taxon>
        <taxon>Acanthizidae</taxon>
        <taxon>Origma</taxon>
    </lineage>
</organism>
<dbReference type="GO" id="GO:1904262">
    <property type="term" value="P:negative regulation of TORC1 signaling"/>
    <property type="evidence" value="ECO:0007669"/>
    <property type="project" value="TreeGrafter"/>
</dbReference>
<sequence length="402" mass="43728">PGPAMSPWGRCPLVEDSFSRLGSQSNVYGLAALAGPGAGAGAGAGAAPGGLLAAALKGKVLLFRYLQLRPRLRPLAREMQFTYIPVQFWGVPRVSGWLSGVPGCFWGVSDRFFGVPQDSGDKPSPFLNIYCDYEPGSEFDLDSVAQSCLNLELRFTPFQLCHAQVRVGEHLETVFLLSGNDPGIHLYRENPGSHQFEEQPIQLLFPELQDIPSNVLWLDVQTLPGSGHRLSALGCQSGFVRVARVDQQSRAVLQRWSLQQDGPISTVLLFPLPPEPHEDPEDCWSLLVSSALESTVVYRRILRRGLAEPLELPGSCGSDAVLCAKVTDVDFDGAAEILLGTYGQELLCYKYFGPNSGGFGQFLPLWSRRFPSPLLALEPLDLTGDGLREIAVVCLGGLHVLQ</sequence>
<proteinExistence type="predicted"/>
<accession>A0A7K6CZN3</accession>
<reference evidence="1 2" key="1">
    <citation type="submission" date="2019-09" db="EMBL/GenBank/DDBJ databases">
        <title>Bird 10,000 Genomes (B10K) Project - Family phase.</title>
        <authorList>
            <person name="Zhang G."/>
        </authorList>
    </citation>
    <scope>NUCLEOTIDE SEQUENCE [LARGE SCALE GENOMIC DNA]</scope>
    <source>
        <strain evidence="1">B10K-DU-029-52</strain>
    </source>
</reference>
<dbReference type="GO" id="GO:0007015">
    <property type="term" value="P:actin filament organization"/>
    <property type="evidence" value="ECO:0007669"/>
    <property type="project" value="InterPro"/>
</dbReference>
<dbReference type="AlphaFoldDB" id="A0A7K6CZN3"/>
<dbReference type="PANTHER" id="PTHR15435">
    <property type="entry name" value="KICSTOR COMPLEX PROTEIN KAPTIN"/>
    <property type="match status" value="1"/>
</dbReference>
<dbReference type="SUPFAM" id="SSF69318">
    <property type="entry name" value="Integrin alpha N-terminal domain"/>
    <property type="match status" value="1"/>
</dbReference>
<dbReference type="InterPro" id="IPR028994">
    <property type="entry name" value="Integrin_alpha_N"/>
</dbReference>
<dbReference type="OrthoDB" id="10267127at2759"/>
<dbReference type="GO" id="GO:0051015">
    <property type="term" value="F:actin filament binding"/>
    <property type="evidence" value="ECO:0007669"/>
    <property type="project" value="TreeGrafter"/>
</dbReference>